<keyword evidence="1" id="KW-0433">Leucine-rich repeat</keyword>
<dbReference type="SUPFAM" id="SSF52058">
    <property type="entry name" value="L domain-like"/>
    <property type="match status" value="1"/>
</dbReference>
<keyword evidence="3" id="KW-0677">Repeat</keyword>
<dbReference type="FunFam" id="3.80.10.10:FF:000732">
    <property type="entry name" value="GD11101"/>
    <property type="match status" value="1"/>
</dbReference>
<dbReference type="SMART" id="SM00082">
    <property type="entry name" value="LRRCT"/>
    <property type="match status" value="1"/>
</dbReference>
<dbReference type="InterPro" id="IPR003591">
    <property type="entry name" value="Leu-rich_rpt_typical-subtyp"/>
</dbReference>
<dbReference type="InterPro" id="IPR000483">
    <property type="entry name" value="Cys-rich_flank_reg_C"/>
</dbReference>
<feature type="compositionally biased region" description="Polar residues" evidence="4">
    <location>
        <begin position="332"/>
        <end position="345"/>
    </location>
</feature>
<feature type="region of interest" description="Disordered" evidence="4">
    <location>
        <begin position="332"/>
        <end position="357"/>
    </location>
</feature>
<dbReference type="Pfam" id="PF13855">
    <property type="entry name" value="LRR_8"/>
    <property type="match status" value="2"/>
</dbReference>
<evidence type="ECO:0000256" key="4">
    <source>
        <dbReference type="SAM" id="MobiDB-lite"/>
    </source>
</evidence>
<dbReference type="InterPro" id="IPR050541">
    <property type="entry name" value="LRR_TM_domain-containing"/>
</dbReference>
<dbReference type="FunFam" id="3.80.10.10:FF:001164">
    <property type="entry name" value="GH01279p"/>
    <property type="match status" value="1"/>
</dbReference>
<evidence type="ECO:0000256" key="1">
    <source>
        <dbReference type="ARBA" id="ARBA00022614"/>
    </source>
</evidence>
<sequence length="903" mass="98167">MGRKLRHLLIFLLIILKEPNLQITMIHEGAFVNLPQLQYLNLENNQITKIQEGTFVNVSQLQTLSLGANRITNIKEDVIAYLPGPGLQDLHLYINQITKIEPGTFTNLPRLRTLSLRRNEISKIHACAFANLPRLLRLNLDNNRITMIPKGAFANLPRLRRLYLDSNRITTLQPGAFVNLSQLQELDLSSNKMSAITPLAFSLLPSNLFIRLNGNPWQCDCRMAPLRLDSTEFSSSKDTIVCVEPANLWEQKLAYVSPEDLVCAEPTMSALPVDVQVTFNNCYEGTTAGSTSNDYYNSTTAGSTSDDYYNSTTAGSTSNDYYNSTTAGLKGSTTGATEIPTLQTTSDIPESDSSIESDPSFPIPVLIGSNCGSIAGIALIGTVILTIWCKRRTNNSSLDPTLGPNSNIDLSNLNMTIQSQTINGQSQTITDPNPNTTTAVVTSAHDHQYEDIDQHNNLRQGQSQTNTEPNTNTTAAGLMTSDHDHQYDDVDNHHDQAGQGQSLANAQSLKVENLSHHELVAALDPNPMYVGVEASAKGPTSTAIASGHNQTGQGQSHAMAESLANTTVGVVSGHDHQYEDMTQHNQTRRGQSQAIAESNANTTAGSIVTSGHDHQCEDVDNHHDQTDQGQSQASNESLDARNLSYGTGPTASQQNSLYKVVGQYQALIQHNSNTTAGVVTSGHDQYKDMTQHDQTGKGQSQVITESNPNTTARVMSSCHDHKYEDMNQHNHLGQGQFQTTIQSLNVENLSHNEVLAALKPNPMYAAVETQSRDQKSAVMTGGHDQTGQGQSHVIAKSLPNTVAAEVSGHDHQYEDMTQHNQAGQGQSHVIAKSLPNTTASVVSGHEHHYEDMTQHNQTGQGQSQANPQSPKIENLSHDEVLASLKPNPMYAGVGTLPKDQNSS</sequence>
<organism>
    <name type="scientific">Branchiostoma floridae</name>
    <name type="common">Florida lancelet</name>
    <name type="synonym">Amphioxus</name>
    <dbReference type="NCBI Taxonomy" id="7739"/>
    <lineage>
        <taxon>Eukaryota</taxon>
        <taxon>Metazoa</taxon>
        <taxon>Chordata</taxon>
        <taxon>Cephalochordata</taxon>
        <taxon>Leptocardii</taxon>
        <taxon>Amphioxiformes</taxon>
        <taxon>Branchiostomatidae</taxon>
        <taxon>Branchiostoma</taxon>
    </lineage>
</organism>
<dbReference type="AlphaFoldDB" id="C3XWU7"/>
<feature type="region of interest" description="Disordered" evidence="4">
    <location>
        <begin position="604"/>
        <end position="652"/>
    </location>
</feature>
<feature type="compositionally biased region" description="Polar residues" evidence="4">
    <location>
        <begin position="854"/>
        <end position="871"/>
    </location>
</feature>
<dbReference type="EMBL" id="GG666471">
    <property type="protein sequence ID" value="EEN67207.1"/>
    <property type="molecule type" value="Genomic_DNA"/>
</dbReference>
<protein>
    <recommendedName>
        <fullName evidence="6">LRRCT domain-containing protein</fullName>
    </recommendedName>
</protein>
<evidence type="ECO:0000256" key="3">
    <source>
        <dbReference type="ARBA" id="ARBA00022737"/>
    </source>
</evidence>
<dbReference type="InterPro" id="IPR032675">
    <property type="entry name" value="LRR_dom_sf"/>
</dbReference>
<feature type="chain" id="PRO_5002934863" description="LRRCT domain-containing protein" evidence="5">
    <location>
        <begin position="23"/>
        <end position="903"/>
    </location>
</feature>
<dbReference type="eggNOG" id="KOG4237">
    <property type="taxonomic scope" value="Eukaryota"/>
</dbReference>
<feature type="compositionally biased region" description="Low complexity" evidence="4">
    <location>
        <begin position="465"/>
        <end position="474"/>
    </location>
</feature>
<dbReference type="SMART" id="SM00365">
    <property type="entry name" value="LRR_SD22"/>
    <property type="match status" value="4"/>
</dbReference>
<dbReference type="InterPro" id="IPR001611">
    <property type="entry name" value="Leu-rich_rpt"/>
</dbReference>
<dbReference type="PANTHER" id="PTHR24369:SF210">
    <property type="entry name" value="CHAOPTIN-RELATED"/>
    <property type="match status" value="1"/>
</dbReference>
<keyword evidence="2 5" id="KW-0732">Signal</keyword>
<name>C3XWU7_BRAFL</name>
<dbReference type="PANTHER" id="PTHR24369">
    <property type="entry name" value="ANTIGEN BSP, PUTATIVE-RELATED"/>
    <property type="match status" value="1"/>
</dbReference>
<accession>C3XWU7</accession>
<evidence type="ECO:0000259" key="6">
    <source>
        <dbReference type="SMART" id="SM00082"/>
    </source>
</evidence>
<gene>
    <name evidence="7" type="ORF">BRAFLDRAFT_71157</name>
</gene>
<dbReference type="Gene3D" id="3.80.10.10">
    <property type="entry name" value="Ribonuclease Inhibitor"/>
    <property type="match status" value="3"/>
</dbReference>
<dbReference type="PROSITE" id="PS51450">
    <property type="entry name" value="LRR"/>
    <property type="match status" value="4"/>
</dbReference>
<dbReference type="InParanoid" id="C3XWU7"/>
<proteinExistence type="predicted"/>
<feature type="region of interest" description="Disordered" evidence="4">
    <location>
        <begin position="456"/>
        <end position="498"/>
    </location>
</feature>
<feature type="compositionally biased region" description="Basic and acidic residues" evidence="4">
    <location>
        <begin position="611"/>
        <end position="626"/>
    </location>
</feature>
<feature type="compositionally biased region" description="Polar residues" evidence="4">
    <location>
        <begin position="627"/>
        <end position="637"/>
    </location>
</feature>
<reference evidence="7" key="1">
    <citation type="journal article" date="2008" name="Nature">
        <title>The amphioxus genome and the evolution of the chordate karyotype.</title>
        <authorList>
            <consortium name="US DOE Joint Genome Institute (JGI-PGF)"/>
            <person name="Putnam N.H."/>
            <person name="Butts T."/>
            <person name="Ferrier D.E.K."/>
            <person name="Furlong R.F."/>
            <person name="Hellsten U."/>
            <person name="Kawashima T."/>
            <person name="Robinson-Rechavi M."/>
            <person name="Shoguchi E."/>
            <person name="Terry A."/>
            <person name="Yu J.-K."/>
            <person name="Benito-Gutierrez E.L."/>
            <person name="Dubchak I."/>
            <person name="Garcia-Fernandez J."/>
            <person name="Gibson-Brown J.J."/>
            <person name="Grigoriev I.V."/>
            <person name="Horton A.C."/>
            <person name="de Jong P.J."/>
            <person name="Jurka J."/>
            <person name="Kapitonov V.V."/>
            <person name="Kohara Y."/>
            <person name="Kuroki Y."/>
            <person name="Lindquist E."/>
            <person name="Lucas S."/>
            <person name="Osoegawa K."/>
            <person name="Pennacchio L.A."/>
            <person name="Salamov A.A."/>
            <person name="Satou Y."/>
            <person name="Sauka-Spengler T."/>
            <person name="Schmutz J."/>
            <person name="Shin-I T."/>
            <person name="Toyoda A."/>
            <person name="Bronner-Fraser M."/>
            <person name="Fujiyama A."/>
            <person name="Holland L.Z."/>
            <person name="Holland P.W.H."/>
            <person name="Satoh N."/>
            <person name="Rokhsar D.S."/>
        </authorList>
    </citation>
    <scope>NUCLEOTIDE SEQUENCE [LARGE SCALE GENOMIC DNA]</scope>
    <source>
        <strain evidence="7">S238N-H82</strain>
        <tissue evidence="7">Testes</tissue>
    </source>
</reference>
<evidence type="ECO:0000256" key="5">
    <source>
        <dbReference type="SAM" id="SignalP"/>
    </source>
</evidence>
<feature type="region of interest" description="Disordered" evidence="4">
    <location>
        <begin position="853"/>
        <end position="903"/>
    </location>
</feature>
<feature type="domain" description="LRRCT" evidence="6">
    <location>
        <begin position="215"/>
        <end position="264"/>
    </location>
</feature>
<dbReference type="SMART" id="SM00369">
    <property type="entry name" value="LRR_TYP"/>
    <property type="match status" value="7"/>
</dbReference>
<evidence type="ECO:0000313" key="7">
    <source>
        <dbReference type="EMBL" id="EEN67207.1"/>
    </source>
</evidence>
<evidence type="ECO:0000256" key="2">
    <source>
        <dbReference type="ARBA" id="ARBA00022729"/>
    </source>
</evidence>
<feature type="compositionally biased region" description="Basic and acidic residues" evidence="4">
    <location>
        <begin position="481"/>
        <end position="496"/>
    </location>
</feature>
<feature type="signal peptide" evidence="5">
    <location>
        <begin position="1"/>
        <end position="22"/>
    </location>
</feature>